<evidence type="ECO:0000313" key="2">
    <source>
        <dbReference type="Proteomes" id="UP000004069"/>
    </source>
</evidence>
<dbReference type="RefSeq" id="WP_006352424.1">
    <property type="nucleotide sequence ID" value="NZ_ADNY01000051.1"/>
</dbReference>
<keyword evidence="2" id="KW-1185">Reference proteome</keyword>
<dbReference type="Proteomes" id="UP000004069">
    <property type="component" value="Unassembled WGS sequence"/>
</dbReference>
<dbReference type="EMBL" id="ADNY01000051">
    <property type="protein sequence ID" value="EFG55087.1"/>
    <property type="molecule type" value="Genomic_DNA"/>
</dbReference>
<sequence>MNDQSHDYLYFASRFYEMPILVLDQKRREQTQEQLLQLFSMRRALLTSLDSPFNIMKKYPGLWSKHETQMLSTWQHNPHFLDIRTLDGRIDHGELTRLERYWLEMGLPI</sequence>
<dbReference type="PATRIC" id="fig|585524.9.peg.190"/>
<name>D4YUR2_9LACO</name>
<dbReference type="AlphaFoldDB" id="D4YUR2"/>
<proteinExistence type="predicted"/>
<accession>D4YUR2</accession>
<evidence type="ECO:0000313" key="1">
    <source>
        <dbReference type="EMBL" id="EFG55087.1"/>
    </source>
</evidence>
<protein>
    <submittedName>
        <fullName evidence="1">Uncharacterized protein</fullName>
    </submittedName>
</protein>
<reference evidence="1 2" key="1">
    <citation type="submission" date="2010-04" db="EMBL/GenBank/DDBJ databases">
        <authorList>
            <person name="Muzny D."/>
            <person name="Qin X."/>
            <person name="Deng J."/>
            <person name="Jiang H."/>
            <person name="Liu Y."/>
            <person name="Qu J."/>
            <person name="Song X.-Z."/>
            <person name="Zhang L."/>
            <person name="Thornton R."/>
            <person name="Coyle M."/>
            <person name="Francisco L."/>
            <person name="Jackson L."/>
            <person name="Javaid M."/>
            <person name="Korchina V."/>
            <person name="Kovar C."/>
            <person name="Mata R."/>
            <person name="Mathew T."/>
            <person name="Ngo R."/>
            <person name="Nguyen L."/>
            <person name="Nguyen N."/>
            <person name="Okwuonu G."/>
            <person name="Ongeri F."/>
            <person name="Pham C."/>
            <person name="Simmons D."/>
            <person name="Wilczek-Boney K."/>
            <person name="Hale W."/>
            <person name="Jakkamsetti A."/>
            <person name="Pham P."/>
            <person name="Ruth R."/>
            <person name="San Lucas F."/>
            <person name="Warren J."/>
            <person name="Zhang J."/>
            <person name="Zhao Z."/>
            <person name="Zhou C."/>
            <person name="Zhu D."/>
            <person name="Lee S."/>
            <person name="Bess C."/>
            <person name="Blankenburg K."/>
            <person name="Forbes L."/>
            <person name="Fu Q."/>
            <person name="Gubbala S."/>
            <person name="Hirani K."/>
            <person name="Jayaseelan J.C."/>
            <person name="Lara F."/>
            <person name="Munidasa M."/>
            <person name="Palculict T."/>
            <person name="Patil S."/>
            <person name="Pu L.-L."/>
            <person name="Saada N."/>
            <person name="Tang L."/>
            <person name="Weissenberger G."/>
            <person name="Zhu Y."/>
            <person name="Hemphill L."/>
            <person name="Shang Y."/>
            <person name="Youmans B."/>
            <person name="Ayvaz T."/>
            <person name="Ross M."/>
            <person name="Santibanez J."/>
            <person name="Aqrawi P."/>
            <person name="Gross S."/>
            <person name="Joshi V."/>
            <person name="Fowler G."/>
            <person name="Nazareth L."/>
            <person name="Reid J."/>
            <person name="Worley K."/>
            <person name="Petrosino J."/>
            <person name="Highlander S."/>
            <person name="Gibbs R."/>
        </authorList>
    </citation>
    <scope>NUCLEOTIDE SEQUENCE [LARGE SCALE GENOMIC DNA]</scope>
    <source>
        <strain evidence="1 2">DSM 11664</strain>
    </source>
</reference>
<organism evidence="1 2">
    <name type="scientific">Lactobacillus amylolyticus DSM 11664</name>
    <dbReference type="NCBI Taxonomy" id="585524"/>
    <lineage>
        <taxon>Bacteria</taxon>
        <taxon>Bacillati</taxon>
        <taxon>Bacillota</taxon>
        <taxon>Bacilli</taxon>
        <taxon>Lactobacillales</taxon>
        <taxon>Lactobacillaceae</taxon>
        <taxon>Lactobacillus</taxon>
    </lineage>
</organism>
<comment type="caution">
    <text evidence="1">The sequence shown here is derived from an EMBL/GenBank/DDBJ whole genome shotgun (WGS) entry which is preliminary data.</text>
</comment>
<gene>
    <name evidence="1" type="ORF">HMPREF0493_1273</name>
</gene>
<dbReference type="STRING" id="83683.B1745_03050"/>